<dbReference type="OrthoDB" id="2093409at2759"/>
<dbReference type="EMBL" id="MCFI01000001">
    <property type="protein sequence ID" value="ORY87938.1"/>
    <property type="molecule type" value="Genomic_DNA"/>
</dbReference>
<dbReference type="Proteomes" id="UP000193685">
    <property type="component" value="Unassembled WGS sequence"/>
</dbReference>
<evidence type="ECO:0008006" key="4">
    <source>
        <dbReference type="Google" id="ProtNLM"/>
    </source>
</evidence>
<dbReference type="InterPro" id="IPR039961">
    <property type="entry name" value="Nuo9.5"/>
</dbReference>
<keyword evidence="1" id="KW-0812">Transmembrane</keyword>
<feature type="transmembrane region" description="Helical" evidence="1">
    <location>
        <begin position="24"/>
        <end position="44"/>
    </location>
</feature>
<gene>
    <name evidence="2" type="ORF">BCR37DRAFT_390445</name>
</gene>
<keyword evidence="1" id="KW-1133">Transmembrane helix</keyword>
<evidence type="ECO:0000313" key="2">
    <source>
        <dbReference type="EMBL" id="ORY87938.1"/>
    </source>
</evidence>
<accession>A0A1Y2FVB8</accession>
<sequence length="75" mass="8439">MSTSAFWASPIKYLRWAAHERPNVFYSLLLGGLGPVALLVVPPVRRSLGFTRAEPVPLSYPLPNRKRETLKGFED</sequence>
<reference evidence="2 3" key="1">
    <citation type="submission" date="2016-07" db="EMBL/GenBank/DDBJ databases">
        <title>Pervasive Adenine N6-methylation of Active Genes in Fungi.</title>
        <authorList>
            <consortium name="DOE Joint Genome Institute"/>
            <person name="Mondo S.J."/>
            <person name="Dannebaum R.O."/>
            <person name="Kuo R.C."/>
            <person name="Labutti K."/>
            <person name="Haridas S."/>
            <person name="Kuo A."/>
            <person name="Salamov A."/>
            <person name="Ahrendt S.R."/>
            <person name="Lipzen A."/>
            <person name="Sullivan W."/>
            <person name="Andreopoulos W.B."/>
            <person name="Clum A."/>
            <person name="Lindquist E."/>
            <person name="Daum C."/>
            <person name="Ramamoorthy G.K."/>
            <person name="Gryganskyi A."/>
            <person name="Culley D."/>
            <person name="Magnuson J.K."/>
            <person name="James T.Y."/>
            <person name="O'Malley M.A."/>
            <person name="Stajich J.E."/>
            <person name="Spatafora J.W."/>
            <person name="Visel A."/>
            <person name="Grigoriev I.V."/>
        </authorList>
    </citation>
    <scope>NUCLEOTIDE SEQUENCE [LARGE SCALE GENOMIC DNA]</scope>
    <source>
        <strain evidence="2 3">12-1054</strain>
    </source>
</reference>
<dbReference type="PANTHER" id="PTHR38488">
    <property type="entry name" value="OXIDOREDUCTASE 9.5 KDA SUBUNIT, PUTATIVE (AFU_ORTHOLOGUE AFUA_5G08980)-RELATED"/>
    <property type="match status" value="1"/>
</dbReference>
<comment type="caution">
    <text evidence="2">The sequence shown here is derived from an EMBL/GenBank/DDBJ whole genome shotgun (WGS) entry which is preliminary data.</text>
</comment>
<dbReference type="CDD" id="cd22903">
    <property type="entry name" value="NI9M"/>
    <property type="match status" value="1"/>
</dbReference>
<dbReference type="AlphaFoldDB" id="A0A1Y2FVB8"/>
<dbReference type="RefSeq" id="XP_040728433.1">
    <property type="nucleotide sequence ID" value="XM_040870852.1"/>
</dbReference>
<name>A0A1Y2FVB8_PROLT</name>
<dbReference type="OMA" id="EKPAIFW"/>
<keyword evidence="1" id="KW-0472">Membrane</keyword>
<dbReference type="STRING" id="56484.A0A1Y2FVB8"/>
<organism evidence="2 3">
    <name type="scientific">Protomyces lactucae-debilis</name>
    <dbReference type="NCBI Taxonomy" id="2754530"/>
    <lineage>
        <taxon>Eukaryota</taxon>
        <taxon>Fungi</taxon>
        <taxon>Dikarya</taxon>
        <taxon>Ascomycota</taxon>
        <taxon>Taphrinomycotina</taxon>
        <taxon>Taphrinomycetes</taxon>
        <taxon>Taphrinales</taxon>
        <taxon>Protomycetaceae</taxon>
        <taxon>Protomyces</taxon>
    </lineage>
</organism>
<keyword evidence="3" id="KW-1185">Reference proteome</keyword>
<dbReference type="GeneID" id="63787451"/>
<proteinExistence type="predicted"/>
<protein>
    <recommendedName>
        <fullName evidence="4">NADH-ubiquinone oxidoreductase 9.5 kDa subunit</fullName>
    </recommendedName>
</protein>
<evidence type="ECO:0000256" key="1">
    <source>
        <dbReference type="SAM" id="Phobius"/>
    </source>
</evidence>
<dbReference type="PANTHER" id="PTHR38488:SF1">
    <property type="entry name" value="OXIDOREDUCTASE 9.5 KDA SUBUNIT, PUTATIVE (AFU_ORTHOLOGUE AFUA_5G08980)-RELATED"/>
    <property type="match status" value="1"/>
</dbReference>
<evidence type="ECO:0000313" key="3">
    <source>
        <dbReference type="Proteomes" id="UP000193685"/>
    </source>
</evidence>